<dbReference type="InterPro" id="IPR052448">
    <property type="entry name" value="DnaJ_C16_autophagy_reg"/>
</dbReference>
<evidence type="ECO:0000313" key="4">
    <source>
        <dbReference type="EMBL" id="PPS00852.1"/>
    </source>
</evidence>
<feature type="region of interest" description="Disordered" evidence="1">
    <location>
        <begin position="758"/>
        <end position="792"/>
    </location>
</feature>
<accession>A0A2P5XBY8</accession>
<dbReference type="PANTHER" id="PTHR44303">
    <property type="entry name" value="DNAJ HOMOLOG SUBFAMILY C MEMBER 16"/>
    <property type="match status" value="1"/>
</dbReference>
<feature type="transmembrane region" description="Helical" evidence="2">
    <location>
        <begin position="12"/>
        <end position="30"/>
    </location>
</feature>
<dbReference type="InterPro" id="IPR001623">
    <property type="entry name" value="DnaJ_domain"/>
</dbReference>
<keyword evidence="2" id="KW-0472">Membrane</keyword>
<dbReference type="PROSITE" id="PS50076">
    <property type="entry name" value="DNAJ_2"/>
    <property type="match status" value="1"/>
</dbReference>
<dbReference type="InterPro" id="IPR036869">
    <property type="entry name" value="J_dom_sf"/>
</dbReference>
<dbReference type="Gene3D" id="1.10.287.110">
    <property type="entry name" value="DnaJ domain"/>
    <property type="match status" value="1"/>
</dbReference>
<protein>
    <recommendedName>
        <fullName evidence="3">J domain-containing protein</fullName>
    </recommendedName>
</protein>
<evidence type="ECO:0000256" key="2">
    <source>
        <dbReference type="SAM" id="Phobius"/>
    </source>
</evidence>
<keyword evidence="2" id="KW-1133">Transmembrane helix</keyword>
<dbReference type="SUPFAM" id="SSF52833">
    <property type="entry name" value="Thioredoxin-like"/>
    <property type="match status" value="1"/>
</dbReference>
<dbReference type="PANTHER" id="PTHR44303:SF2">
    <property type="entry name" value="DNAJ HOMOLOG SUBFAMILY C MEMBER 16"/>
    <property type="match status" value="1"/>
</dbReference>
<keyword evidence="2" id="KW-0812">Transmembrane</keyword>
<name>A0A2P5XBY8_GOSBA</name>
<dbReference type="CDD" id="cd06257">
    <property type="entry name" value="DnaJ"/>
    <property type="match status" value="1"/>
</dbReference>
<reference evidence="4 5" key="1">
    <citation type="submission" date="2015-01" db="EMBL/GenBank/DDBJ databases">
        <title>Genome of allotetraploid Gossypium barbadense reveals genomic plasticity and fiber elongation in cotton evolution.</title>
        <authorList>
            <person name="Chen X."/>
            <person name="Liu X."/>
            <person name="Zhao B."/>
            <person name="Zheng H."/>
            <person name="Hu Y."/>
            <person name="Lu G."/>
            <person name="Yang C."/>
            <person name="Chen J."/>
            <person name="Shan C."/>
            <person name="Zhang L."/>
            <person name="Zhou Y."/>
            <person name="Wang L."/>
            <person name="Guo W."/>
            <person name="Bai Y."/>
            <person name="Ruan J."/>
            <person name="Shangguan X."/>
            <person name="Mao Y."/>
            <person name="Jiang J."/>
            <person name="Zhu Y."/>
            <person name="Lei J."/>
            <person name="Kang H."/>
            <person name="Chen S."/>
            <person name="He X."/>
            <person name="Wang R."/>
            <person name="Wang Y."/>
            <person name="Chen J."/>
            <person name="Wang L."/>
            <person name="Yu S."/>
            <person name="Wang B."/>
            <person name="Wei J."/>
            <person name="Song S."/>
            <person name="Lu X."/>
            <person name="Gao Z."/>
            <person name="Gu W."/>
            <person name="Deng X."/>
            <person name="Ma D."/>
            <person name="Wang S."/>
            <person name="Liang W."/>
            <person name="Fang L."/>
            <person name="Cai C."/>
            <person name="Zhu X."/>
            <person name="Zhou B."/>
            <person name="Zhang Y."/>
            <person name="Chen Z."/>
            <person name="Xu S."/>
            <person name="Zhu R."/>
            <person name="Wang S."/>
            <person name="Zhang T."/>
            <person name="Zhao G."/>
        </authorList>
    </citation>
    <scope>NUCLEOTIDE SEQUENCE [LARGE SCALE GENOMIC DNA]</scope>
    <source>
        <strain evidence="5">cv. Xinhai21</strain>
        <tissue evidence="4">Leaf</tissue>
    </source>
</reference>
<evidence type="ECO:0000313" key="5">
    <source>
        <dbReference type="Proteomes" id="UP000239757"/>
    </source>
</evidence>
<evidence type="ECO:0000256" key="1">
    <source>
        <dbReference type="SAM" id="MobiDB-lite"/>
    </source>
</evidence>
<dbReference type="OrthoDB" id="767702at2759"/>
<dbReference type="EMBL" id="KZ665218">
    <property type="protein sequence ID" value="PPS00852.1"/>
    <property type="molecule type" value="Genomic_DNA"/>
</dbReference>
<organism evidence="4 5">
    <name type="scientific">Gossypium barbadense</name>
    <name type="common">Sea Island cotton</name>
    <name type="synonym">Hibiscus barbadensis</name>
    <dbReference type="NCBI Taxonomy" id="3634"/>
    <lineage>
        <taxon>Eukaryota</taxon>
        <taxon>Viridiplantae</taxon>
        <taxon>Streptophyta</taxon>
        <taxon>Embryophyta</taxon>
        <taxon>Tracheophyta</taxon>
        <taxon>Spermatophyta</taxon>
        <taxon>Magnoliopsida</taxon>
        <taxon>eudicotyledons</taxon>
        <taxon>Gunneridae</taxon>
        <taxon>Pentapetalae</taxon>
        <taxon>rosids</taxon>
        <taxon>malvids</taxon>
        <taxon>Malvales</taxon>
        <taxon>Malvaceae</taxon>
        <taxon>Malvoideae</taxon>
        <taxon>Gossypium</taxon>
    </lineage>
</organism>
<dbReference type="SUPFAM" id="SSF46565">
    <property type="entry name" value="Chaperone J-domain"/>
    <property type="match status" value="1"/>
</dbReference>
<gene>
    <name evidence="4" type="ORF">GOBAR_AA19809</name>
</gene>
<dbReference type="Proteomes" id="UP000239757">
    <property type="component" value="Unassembled WGS sequence"/>
</dbReference>
<dbReference type="Pfam" id="PF00226">
    <property type="entry name" value="DnaJ"/>
    <property type="match status" value="1"/>
</dbReference>
<dbReference type="InterPro" id="IPR036249">
    <property type="entry name" value="Thioredoxin-like_sf"/>
</dbReference>
<proteinExistence type="predicted"/>
<dbReference type="AlphaFoldDB" id="A0A2P5XBY8"/>
<feature type="domain" description="J" evidence="3">
    <location>
        <begin position="37"/>
        <end position="99"/>
    </location>
</feature>
<evidence type="ECO:0000259" key="3">
    <source>
        <dbReference type="PROSITE" id="PS50076"/>
    </source>
</evidence>
<sequence>MAGDSATKIKAYAVPAVLFSLSMLYQLVLLPRAFPPSHYDVLGLKTYCSMEEVKEAYENLESKWNSGLEIPTTTEFIKIRYAYELLTNPIWKRNYDVFGINEQDFYLLESSPRERERKIAWVLDYFIEGFYSHGLQHVLEKLSQQYAGEKFSNIALPLLRTVASAKEWALPADTGDDAFNVITSKEFQSMFQDSKPWLLQVQLLPHISPLEMERTFFIQLSILLSVSAESNQSAQFANSWKRIAALLNGVANIGMVELGEVQVAAYLSERKPMGRFFFRNGLPSVVAFPSGCKTSDCLTRFEGELSVDAVIDWFAMAVLNLPRIFYYSKESLVNLGVMLDILELDALLYLRGQGFWQKAVPILDLIFSKNKKVKVIFFSKTGERATPAIRQAARDYWNYATFACVLWREEEFSVWWNTFGVESAPAVVFLKDPGLKPLVYHGSVNDSWFLDVLEQNKQQELPQLRSLTSEELGCDARGYSRAGRDTLTWYCAILAGRLGPELDSMRETMRRVQETLSKSSELKAASEDEHSITAAVALKSKRLTLSWLDGETQKNYCFFYLNIESSYETCGPRRVPTDVPRLFIIRYERNATEDTFKVDKKAKSIWEFHQQEVDPAAQLSVTYNVSAEVSRIIQWMSNIIEDGDSRKLPFYRVKTPELVPEDAEPFWSRGPQGLLSKSMGTKQKIQRTIIRIYDYLGDPRIGPALLLGALMSFGSIWLMRTQQNRSVQSSQPSQADNGVGDNLRMHLFYSLQDKLKPRERCRERNASKRNLPPSITDFEPKDSYQMPLSDSD</sequence>